<evidence type="ECO:0000313" key="6">
    <source>
        <dbReference type="Proteomes" id="UP000001035"/>
    </source>
</evidence>
<evidence type="ECO:0000313" key="5">
    <source>
        <dbReference type="EMBL" id="CAR51446.1"/>
    </source>
</evidence>
<gene>
    <name evidence="5" type="ORF">BCAL1146</name>
</gene>
<dbReference type="InterPro" id="IPR050204">
    <property type="entry name" value="AraC_XylS_family_regulators"/>
</dbReference>
<keyword evidence="6" id="KW-1185">Reference proteome</keyword>
<dbReference type="PROSITE" id="PS00041">
    <property type="entry name" value="HTH_ARAC_FAMILY_1"/>
    <property type="match status" value="2"/>
</dbReference>
<dbReference type="GO" id="GO:0003700">
    <property type="term" value="F:DNA-binding transcription factor activity"/>
    <property type="evidence" value="ECO:0007669"/>
    <property type="project" value="InterPro"/>
</dbReference>
<dbReference type="eggNOG" id="COG4977">
    <property type="taxonomic scope" value="Bacteria"/>
</dbReference>
<organism evidence="5 6">
    <name type="scientific">Burkholderia cenocepacia (strain ATCC BAA-245 / DSM 16553 / LMG 16656 / NCTC 13227 / J2315 / CF5610)</name>
    <name type="common">Burkholderia cepacia (strain J2315)</name>
    <dbReference type="NCBI Taxonomy" id="216591"/>
    <lineage>
        <taxon>Bacteria</taxon>
        <taxon>Pseudomonadati</taxon>
        <taxon>Pseudomonadota</taxon>
        <taxon>Betaproteobacteria</taxon>
        <taxon>Burkholderiales</taxon>
        <taxon>Burkholderiaceae</taxon>
        <taxon>Burkholderia</taxon>
        <taxon>Burkholderia cepacia complex</taxon>
    </lineage>
</organism>
<dbReference type="KEGG" id="bcj:BCAL1146"/>
<proteinExistence type="predicted"/>
<feature type="domain" description="HTH araC/xylS-type" evidence="4">
    <location>
        <begin position="232"/>
        <end position="330"/>
    </location>
</feature>
<evidence type="ECO:0000259" key="4">
    <source>
        <dbReference type="PROSITE" id="PS01124"/>
    </source>
</evidence>
<dbReference type="PANTHER" id="PTHR46796:SF10">
    <property type="entry name" value="TRANSCRIPTIONAL ACTIVATOR FEAR"/>
    <property type="match status" value="1"/>
</dbReference>
<reference evidence="5 6" key="1">
    <citation type="journal article" date="2009" name="J. Bacteriol.">
        <title>The genome of Burkholderia cenocepacia J2315, an epidemic pathogen of cystic fibrosis patients.</title>
        <authorList>
            <person name="Holden M.T."/>
            <person name="Seth-Smith H.M."/>
            <person name="Crossman L.C."/>
            <person name="Sebaihia M."/>
            <person name="Bentley S.D."/>
            <person name="Cerdeno-Tarraga A.M."/>
            <person name="Thomson N.R."/>
            <person name="Bason N."/>
            <person name="Quail M.A."/>
            <person name="Sharp S."/>
            <person name="Cherevach I."/>
            <person name="Churcher C."/>
            <person name="Goodhead I."/>
            <person name="Hauser H."/>
            <person name="Holroyd N."/>
            <person name="Mungall K."/>
            <person name="Scott P."/>
            <person name="Walker D."/>
            <person name="White B."/>
            <person name="Rose H."/>
            <person name="Iversen P."/>
            <person name="Mil-Homens D."/>
            <person name="Rocha E.P."/>
            <person name="Fialho A.M."/>
            <person name="Baldwin A."/>
            <person name="Dowson C."/>
            <person name="Barrell B.G."/>
            <person name="Govan J.R."/>
            <person name="Vandamme P."/>
            <person name="Hart C.A."/>
            <person name="Mahenthiralingam E."/>
            <person name="Parkhill J."/>
        </authorList>
    </citation>
    <scope>NUCLEOTIDE SEQUENCE [LARGE SCALE GENOMIC DNA]</scope>
    <source>
        <strain evidence="6">ATCC BAA-245 / DSM 16553 / LMG 16656 / NCTC 13227 / J2315 / CF5610</strain>
    </source>
</reference>
<dbReference type="InterPro" id="IPR009057">
    <property type="entry name" value="Homeodomain-like_sf"/>
</dbReference>
<accession>B4EDM6</accession>
<dbReference type="InterPro" id="IPR035418">
    <property type="entry name" value="AraC-bd_2"/>
</dbReference>
<dbReference type="PANTHER" id="PTHR46796">
    <property type="entry name" value="HTH-TYPE TRANSCRIPTIONAL ACTIVATOR RHAS-RELATED"/>
    <property type="match status" value="1"/>
</dbReference>
<protein>
    <submittedName>
        <fullName evidence="5">AraC family regulatory protein</fullName>
    </submittedName>
</protein>
<keyword evidence="2" id="KW-0238">DNA-binding</keyword>
<dbReference type="SMART" id="SM00342">
    <property type="entry name" value="HTH_ARAC"/>
    <property type="match status" value="2"/>
</dbReference>
<evidence type="ECO:0000256" key="1">
    <source>
        <dbReference type="ARBA" id="ARBA00023015"/>
    </source>
</evidence>
<feature type="domain" description="HTH araC/xylS-type" evidence="4">
    <location>
        <begin position="350"/>
        <end position="448"/>
    </location>
</feature>
<dbReference type="InterPro" id="IPR018060">
    <property type="entry name" value="HTH_AraC"/>
</dbReference>
<dbReference type="InterPro" id="IPR018062">
    <property type="entry name" value="HTH_AraC-typ_CS"/>
</dbReference>
<evidence type="ECO:0000256" key="3">
    <source>
        <dbReference type="ARBA" id="ARBA00023163"/>
    </source>
</evidence>
<dbReference type="HOGENOM" id="CLU_047679_0_0_4"/>
<name>B4EDM6_BURCJ</name>
<dbReference type="Proteomes" id="UP000001035">
    <property type="component" value="Chromosome 1"/>
</dbReference>
<dbReference type="SUPFAM" id="SSF46689">
    <property type="entry name" value="Homeodomain-like"/>
    <property type="match status" value="1"/>
</dbReference>
<keyword evidence="1" id="KW-0805">Transcription regulation</keyword>
<dbReference type="Pfam" id="PF14525">
    <property type="entry name" value="AraC_binding_2"/>
    <property type="match status" value="1"/>
</dbReference>
<dbReference type="eggNOG" id="COG2207">
    <property type="taxonomic scope" value="Bacteria"/>
</dbReference>
<dbReference type="EMBL" id="AM747720">
    <property type="protein sequence ID" value="CAR51446.1"/>
    <property type="molecule type" value="Genomic_DNA"/>
</dbReference>
<dbReference type="Pfam" id="PF12833">
    <property type="entry name" value="HTH_18"/>
    <property type="match status" value="2"/>
</dbReference>
<dbReference type="PROSITE" id="PS01124">
    <property type="entry name" value="HTH_ARAC_FAMILY_2"/>
    <property type="match status" value="2"/>
</dbReference>
<sequence length="460" mass="51031">MRNSIETLKSRPNIMMSESSILTHSFHSDDPDEVSDFIEKIYADNRFRAQHADRKAVNMGGQEWNGIGIYDVDYEMPFHFHSPEPRPNYLFLSCRRGGSTYTSGATVAQCTVGDVMPISSTGISTCVTQPEGIGHLSVILDAGDLNDFVSQWIGRPLATPVRFDMKPVATEAAIAWNAAADCLRRMMMLTPAPEPAIRALYEHMLKHMMLRHGNNYSALFATDACATEHTARSAVALIETDPMRWKTLGSIAHALGCPTGALDNAIRRLTGRPSAALFLDGRLHGVRRALANGDDSFSDILRAFGFTPSNRFASAYLERFGEPPTATYRRNSNADLHHDLRGFADTLCEMQINRFIDESLGKPIGLADLARLAGLSEHATIAAFKAQFSRTPMQYVIERRLERARWRLCNTSASILSIALDCGFGSQSYLTTLIKRHYGVTPRQLRLSANTPARSDNRSR</sequence>
<keyword evidence="3" id="KW-0804">Transcription</keyword>
<dbReference type="Gene3D" id="1.10.10.60">
    <property type="entry name" value="Homeodomain-like"/>
    <property type="match status" value="2"/>
</dbReference>
<evidence type="ECO:0000256" key="2">
    <source>
        <dbReference type="ARBA" id="ARBA00023125"/>
    </source>
</evidence>
<dbReference type="AlphaFoldDB" id="B4EDM6"/>
<dbReference type="GO" id="GO:0043565">
    <property type="term" value="F:sequence-specific DNA binding"/>
    <property type="evidence" value="ECO:0007669"/>
    <property type="project" value="InterPro"/>
</dbReference>